<evidence type="ECO:0000256" key="5">
    <source>
        <dbReference type="ARBA" id="ARBA00010185"/>
    </source>
</evidence>
<keyword evidence="12 18" id="KW-0548">Nucleotidyltransferase</keyword>
<dbReference type="eggNOG" id="COG0575">
    <property type="taxonomic scope" value="Bacteria"/>
</dbReference>
<evidence type="ECO:0000256" key="15">
    <source>
        <dbReference type="ARBA" id="ARBA00023136"/>
    </source>
</evidence>
<keyword evidence="14" id="KW-0443">Lipid metabolism</keyword>
<comment type="pathway">
    <text evidence="4">Lipid metabolism.</text>
</comment>
<dbReference type="InterPro" id="IPR000374">
    <property type="entry name" value="PC_trans"/>
</dbReference>
<dbReference type="PANTHER" id="PTHR46382:SF1">
    <property type="entry name" value="PHOSPHATIDATE CYTIDYLYLTRANSFERASE"/>
    <property type="match status" value="1"/>
</dbReference>
<comment type="similarity">
    <text evidence="5 18">Belongs to the CDS family.</text>
</comment>
<dbReference type="Pfam" id="PF01148">
    <property type="entry name" value="CTP_transf_1"/>
    <property type="match status" value="1"/>
</dbReference>
<reference evidence="20" key="1">
    <citation type="submission" date="2022-12" db="EMBL/GenBank/DDBJ databases">
        <authorList>
            <person name="Voronina O.L."/>
            <person name="Kunda M.S."/>
            <person name="Ryzhova N."/>
            <person name="Aksenova E.I."/>
        </authorList>
    </citation>
    <scope>NUCLEOTIDE SEQUENCE</scope>
    <source>
        <strain evidence="20">SCCH136:Ach223948</strain>
    </source>
</reference>
<keyword evidence="11 18" id="KW-0812">Transmembrane</keyword>
<feature type="transmembrane region" description="Helical" evidence="19">
    <location>
        <begin position="149"/>
        <end position="166"/>
    </location>
</feature>
<comment type="catalytic activity">
    <reaction evidence="1 18">
        <text>a 1,2-diacyl-sn-glycero-3-phosphate + CTP + H(+) = a CDP-1,2-diacyl-sn-glycerol + diphosphate</text>
        <dbReference type="Rhea" id="RHEA:16229"/>
        <dbReference type="ChEBI" id="CHEBI:15378"/>
        <dbReference type="ChEBI" id="CHEBI:33019"/>
        <dbReference type="ChEBI" id="CHEBI:37563"/>
        <dbReference type="ChEBI" id="CHEBI:58332"/>
        <dbReference type="ChEBI" id="CHEBI:58608"/>
        <dbReference type="EC" id="2.7.7.41"/>
    </reaction>
</comment>
<feature type="transmembrane region" description="Helical" evidence="19">
    <location>
        <begin position="56"/>
        <end position="76"/>
    </location>
</feature>
<accession>A0A0M7NVK7</accession>
<evidence type="ECO:0000256" key="12">
    <source>
        <dbReference type="ARBA" id="ARBA00022695"/>
    </source>
</evidence>
<keyword evidence="9" id="KW-0444">Lipid biosynthesis</keyword>
<evidence type="ECO:0000313" key="20">
    <source>
        <dbReference type="EMBL" id="MCZ8403877.1"/>
    </source>
</evidence>
<evidence type="ECO:0000256" key="9">
    <source>
        <dbReference type="ARBA" id="ARBA00022516"/>
    </source>
</evidence>
<protein>
    <recommendedName>
        <fullName evidence="7 18">Phosphatidate cytidylyltransferase</fullName>
        <ecNumber evidence="6 18">2.7.7.41</ecNumber>
    </recommendedName>
</protein>
<evidence type="ECO:0000256" key="18">
    <source>
        <dbReference type="RuleBase" id="RU003938"/>
    </source>
</evidence>
<comment type="pathway">
    <text evidence="3 18">Phospholipid metabolism; CDP-diacylglycerol biosynthesis; CDP-diacylglycerol from sn-glycerol 3-phosphate: step 3/3.</text>
</comment>
<keyword evidence="17" id="KW-1208">Phospholipid metabolism</keyword>
<dbReference type="PANTHER" id="PTHR46382">
    <property type="entry name" value="PHOSPHATIDATE CYTIDYLYLTRANSFERASE"/>
    <property type="match status" value="1"/>
</dbReference>
<evidence type="ECO:0000256" key="4">
    <source>
        <dbReference type="ARBA" id="ARBA00005189"/>
    </source>
</evidence>
<evidence type="ECO:0000256" key="7">
    <source>
        <dbReference type="ARBA" id="ARBA00019373"/>
    </source>
</evidence>
<evidence type="ECO:0000256" key="17">
    <source>
        <dbReference type="ARBA" id="ARBA00023264"/>
    </source>
</evidence>
<evidence type="ECO:0000256" key="14">
    <source>
        <dbReference type="ARBA" id="ARBA00023098"/>
    </source>
</evidence>
<evidence type="ECO:0000256" key="19">
    <source>
        <dbReference type="SAM" id="Phobius"/>
    </source>
</evidence>
<dbReference type="AlphaFoldDB" id="A0A0D6HF00"/>
<dbReference type="PROSITE" id="PS01315">
    <property type="entry name" value="CDS"/>
    <property type="match status" value="1"/>
</dbReference>
<dbReference type="KEGG" id="axx:ERS451415_02485"/>
<keyword evidence="15 19" id="KW-0472">Membrane</keyword>
<evidence type="ECO:0000256" key="2">
    <source>
        <dbReference type="ARBA" id="ARBA00004651"/>
    </source>
</evidence>
<dbReference type="RefSeq" id="WP_020927371.1">
    <property type="nucleotide sequence ID" value="NZ_CABIYZ010000009.1"/>
</dbReference>
<evidence type="ECO:0000256" key="3">
    <source>
        <dbReference type="ARBA" id="ARBA00005119"/>
    </source>
</evidence>
<evidence type="ECO:0000256" key="16">
    <source>
        <dbReference type="ARBA" id="ARBA00023209"/>
    </source>
</evidence>
<feature type="transmembrane region" description="Helical" evidence="19">
    <location>
        <begin position="88"/>
        <end position="109"/>
    </location>
</feature>
<evidence type="ECO:0000256" key="1">
    <source>
        <dbReference type="ARBA" id="ARBA00001698"/>
    </source>
</evidence>
<gene>
    <name evidence="20" type="ORF">O9570_20645</name>
</gene>
<organism evidence="20 21">
    <name type="scientific">Alcaligenes xylosoxydans xylosoxydans</name>
    <name type="common">Achromobacter xylosoxidans</name>
    <dbReference type="NCBI Taxonomy" id="85698"/>
    <lineage>
        <taxon>Bacteria</taxon>
        <taxon>Pseudomonadati</taxon>
        <taxon>Pseudomonadota</taxon>
        <taxon>Betaproteobacteria</taxon>
        <taxon>Burkholderiales</taxon>
        <taxon>Alcaligenaceae</taxon>
        <taxon>Achromobacter</taxon>
    </lineage>
</organism>
<feature type="transmembrane region" description="Helical" evidence="19">
    <location>
        <begin position="121"/>
        <end position="143"/>
    </location>
</feature>
<keyword evidence="10 18" id="KW-0808">Transferase</keyword>
<evidence type="ECO:0000256" key="11">
    <source>
        <dbReference type="ARBA" id="ARBA00022692"/>
    </source>
</evidence>
<evidence type="ECO:0000256" key="10">
    <source>
        <dbReference type="ARBA" id="ARBA00022679"/>
    </source>
</evidence>
<dbReference type="GO" id="GO:0005886">
    <property type="term" value="C:plasma membrane"/>
    <property type="evidence" value="ECO:0007669"/>
    <property type="project" value="UniProtKB-SubCell"/>
</dbReference>
<name>A0A0D6HF00_ALCXX</name>
<dbReference type="EMBL" id="JAPZVI010000019">
    <property type="protein sequence ID" value="MCZ8403877.1"/>
    <property type="molecule type" value="Genomic_DNA"/>
</dbReference>
<comment type="subcellular location">
    <subcellularLocation>
        <location evidence="2">Cell membrane</location>
        <topology evidence="2">Multi-pass membrane protein</topology>
    </subcellularLocation>
</comment>
<comment type="caution">
    <text evidence="20">The sequence shown here is derived from an EMBL/GenBank/DDBJ whole genome shotgun (WGS) entry which is preliminary data.</text>
</comment>
<keyword evidence="13 19" id="KW-1133">Transmembrane helix</keyword>
<keyword evidence="8" id="KW-1003">Cell membrane</keyword>
<evidence type="ECO:0000256" key="13">
    <source>
        <dbReference type="ARBA" id="ARBA00022989"/>
    </source>
</evidence>
<dbReference type="GO" id="GO:0016024">
    <property type="term" value="P:CDP-diacylglycerol biosynthetic process"/>
    <property type="evidence" value="ECO:0007669"/>
    <property type="project" value="TreeGrafter"/>
</dbReference>
<keyword evidence="16" id="KW-0594">Phospholipid biosynthesis</keyword>
<evidence type="ECO:0000256" key="8">
    <source>
        <dbReference type="ARBA" id="ARBA00022475"/>
    </source>
</evidence>
<feature type="transmembrane region" description="Helical" evidence="19">
    <location>
        <begin position="186"/>
        <end position="206"/>
    </location>
</feature>
<accession>A0A0D6HF00</accession>
<feature type="transmembrane region" description="Helical" evidence="19">
    <location>
        <begin position="218"/>
        <end position="240"/>
    </location>
</feature>
<dbReference type="GO" id="GO:0004605">
    <property type="term" value="F:phosphatidate cytidylyltransferase activity"/>
    <property type="evidence" value="ECO:0007669"/>
    <property type="project" value="UniProtKB-EC"/>
</dbReference>
<dbReference type="EC" id="2.7.7.41" evidence="6 18"/>
<evidence type="ECO:0000313" key="21">
    <source>
        <dbReference type="Proteomes" id="UP001141992"/>
    </source>
</evidence>
<evidence type="ECO:0000256" key="6">
    <source>
        <dbReference type="ARBA" id="ARBA00012487"/>
    </source>
</evidence>
<dbReference type="Proteomes" id="UP001141992">
    <property type="component" value="Unassembled WGS sequence"/>
</dbReference>
<sequence length="285" mass="29889">MLGQRIVTAVILLAILAAAMMSANPWWFVALLALAAACANWEWLRLTLPQPPSPLIAAGIPVLLFAAMLALTSAWLSGGREGVTDPAWVLRYAAPLVAAVWLLGATAAVMRGRSDAAPASLAWSLFSVPAAFTAWAVLAQMFMTHGAGFVVSLLALVWVADIAAYFAGRAFGKRKLAPRVSPGKTVAGAVAGVLGAVIWIGLSSLWDGTYGHALVARWSFWLALPIAALLGVLSIIGDLFESLLKRRAGRKDSSALLPGHGGVYDRIDAILPVAPLAFILSGVLF</sequence>
<proteinExistence type="inferred from homology"/>